<dbReference type="Gene3D" id="2.170.15.10">
    <property type="entry name" value="Proaerolysin, chain A, domain 3"/>
    <property type="match status" value="1"/>
</dbReference>
<dbReference type="InterPro" id="IPR036242">
    <property type="entry name" value="Agglutinin_dom_sf"/>
</dbReference>
<feature type="domain" description="Agglutinin" evidence="3">
    <location>
        <begin position="170"/>
        <end position="306"/>
    </location>
</feature>
<dbReference type="InterPro" id="IPR055267">
    <property type="entry name" value="Aerolysin-like_C"/>
</dbReference>
<evidence type="ECO:0000256" key="1">
    <source>
        <dbReference type="ARBA" id="ARBA00009831"/>
    </source>
</evidence>
<dbReference type="EMBL" id="JBBPBM010000008">
    <property type="protein sequence ID" value="KAK8571626.1"/>
    <property type="molecule type" value="Genomic_DNA"/>
</dbReference>
<dbReference type="SUPFAM" id="SSF56973">
    <property type="entry name" value="Aerolisin/ETX pore-forming domain"/>
    <property type="match status" value="1"/>
</dbReference>
<dbReference type="PANTHER" id="PTHR39244:SF5">
    <property type="entry name" value="NATTERIN-3-LIKE"/>
    <property type="match status" value="1"/>
</dbReference>
<sequence length="480" mass="54766">MASALVLASEVGVPRFFTLEFNEYGSYSTYVRDGGEMDGCIRFDETNVESPYTKFEAEAAAADGLFHIRSCQNNKYWERSKIQHKCWITATAKKKEEDQTNASCTLFKFITVDAFMKAVRILHVQSGNYLCLSVTDDQPATTARCASADYSVVDREGRDILQLVDWRSLLVLPKYVAFKGDNGKYLRHRPQNPRWDYLEFSADDLGDQTVPCEVFVARGGNVRIKTLFNNRFWRLSPTWIWADSTDTNSYNNNTVFRPVKYDDTTIGLISLGNNLFCRSLTADRKKNCLDAGVPSLIREARLTVVEPILNRQIFDVQYQLDDARVYEESVLLLSRKVVANHSQVSDTRDVKLSYTETRTSTWNSSLSLNLGIKATVRFRIPKIMISGKIEISLEFESVTEWGETKEWTTVVEVVNKVVVPPMTKVTVDMVAKRARCDVPFTYMQRDTLYDGRIVTTKIEGSSYTGSNYYSFDFVTRAEKL</sequence>
<reference evidence="4 5" key="1">
    <citation type="journal article" date="2024" name="G3 (Bethesda)">
        <title>Genome assembly of Hibiscus sabdariffa L. provides insights into metabolisms of medicinal natural products.</title>
        <authorList>
            <person name="Kim T."/>
        </authorList>
    </citation>
    <scope>NUCLEOTIDE SEQUENCE [LARGE SCALE GENOMIC DNA]</scope>
    <source>
        <strain evidence="4">TK-2024</strain>
        <tissue evidence="4">Old leaves</tissue>
    </source>
</reference>
<dbReference type="InterPro" id="IPR053237">
    <property type="entry name" value="Natterin_C"/>
</dbReference>
<keyword evidence="2" id="KW-1015">Disulfide bond</keyword>
<organism evidence="4 5">
    <name type="scientific">Hibiscus sabdariffa</name>
    <name type="common">roselle</name>
    <dbReference type="NCBI Taxonomy" id="183260"/>
    <lineage>
        <taxon>Eukaryota</taxon>
        <taxon>Viridiplantae</taxon>
        <taxon>Streptophyta</taxon>
        <taxon>Embryophyta</taxon>
        <taxon>Tracheophyta</taxon>
        <taxon>Spermatophyta</taxon>
        <taxon>Magnoliopsida</taxon>
        <taxon>eudicotyledons</taxon>
        <taxon>Gunneridae</taxon>
        <taxon>Pentapetalae</taxon>
        <taxon>rosids</taxon>
        <taxon>malvids</taxon>
        <taxon>Malvales</taxon>
        <taxon>Malvaceae</taxon>
        <taxon>Malvoideae</taxon>
        <taxon>Hibiscus</taxon>
    </lineage>
</organism>
<proteinExistence type="inferred from homology"/>
<keyword evidence="5" id="KW-1185">Reference proteome</keyword>
<gene>
    <name evidence="4" type="ORF">V6N12_027706</name>
</gene>
<name>A0ABR2F3N4_9ROSI</name>
<feature type="domain" description="Agglutinin" evidence="3">
    <location>
        <begin position="11"/>
        <end position="165"/>
    </location>
</feature>
<evidence type="ECO:0000256" key="2">
    <source>
        <dbReference type="ARBA" id="ARBA00023157"/>
    </source>
</evidence>
<comment type="caution">
    <text evidence="4">The sequence shown here is derived from an EMBL/GenBank/DDBJ whole genome shotgun (WGS) entry which is preliminary data.</text>
</comment>
<dbReference type="PANTHER" id="PTHR39244">
    <property type="entry name" value="NATTERIN-4"/>
    <property type="match status" value="1"/>
</dbReference>
<dbReference type="CDD" id="cd20216">
    <property type="entry name" value="PFM_HFR-2-like"/>
    <property type="match status" value="1"/>
</dbReference>
<dbReference type="SMART" id="SM00791">
    <property type="entry name" value="Agglutinin"/>
    <property type="match status" value="2"/>
</dbReference>
<evidence type="ECO:0000313" key="5">
    <source>
        <dbReference type="Proteomes" id="UP001472677"/>
    </source>
</evidence>
<dbReference type="SUPFAM" id="SSF50382">
    <property type="entry name" value="Agglutinin"/>
    <property type="match status" value="2"/>
</dbReference>
<dbReference type="InterPro" id="IPR008998">
    <property type="entry name" value="Agglutinin"/>
</dbReference>
<comment type="similarity">
    <text evidence="1">Belongs to the aerolysin family.</text>
</comment>
<dbReference type="Gene3D" id="2.80.10.50">
    <property type="match status" value="2"/>
</dbReference>
<accession>A0ABR2F3N4</accession>
<dbReference type="Pfam" id="PF07468">
    <property type="entry name" value="Agglutinin"/>
    <property type="match status" value="2"/>
</dbReference>
<evidence type="ECO:0000259" key="3">
    <source>
        <dbReference type="SMART" id="SM00791"/>
    </source>
</evidence>
<dbReference type="Proteomes" id="UP001472677">
    <property type="component" value="Unassembled WGS sequence"/>
</dbReference>
<protein>
    <recommendedName>
        <fullName evidence="3">Agglutinin domain-containing protein</fullName>
    </recommendedName>
</protein>
<evidence type="ECO:0000313" key="4">
    <source>
        <dbReference type="EMBL" id="KAK8571626.1"/>
    </source>
</evidence>
<dbReference type="Pfam" id="PF01117">
    <property type="entry name" value="Aerolysin"/>
    <property type="match status" value="1"/>
</dbReference>